<organism evidence="1 2">
    <name type="scientific">Acer yangbiense</name>
    <dbReference type="NCBI Taxonomy" id="1000413"/>
    <lineage>
        <taxon>Eukaryota</taxon>
        <taxon>Viridiplantae</taxon>
        <taxon>Streptophyta</taxon>
        <taxon>Embryophyta</taxon>
        <taxon>Tracheophyta</taxon>
        <taxon>Spermatophyta</taxon>
        <taxon>Magnoliopsida</taxon>
        <taxon>eudicotyledons</taxon>
        <taxon>Gunneridae</taxon>
        <taxon>Pentapetalae</taxon>
        <taxon>rosids</taxon>
        <taxon>malvids</taxon>
        <taxon>Sapindales</taxon>
        <taxon>Sapindaceae</taxon>
        <taxon>Hippocastanoideae</taxon>
        <taxon>Acereae</taxon>
        <taxon>Acer</taxon>
    </lineage>
</organism>
<dbReference type="PANTHER" id="PTHR31973:SF187">
    <property type="entry name" value="MUTATOR TRANSPOSASE MUDRA PROTEIN"/>
    <property type="match status" value="1"/>
</dbReference>
<sequence length="277" mass="32002">MDSFTFKIFVQTGVNLVEIGEFDVDHISLITLVHAICEKLTGNFDVPTRDYHVWAQIPWFGDKKVPIVKEGAVGEESVDRDDGISIFHKTVWMGLRGISPSLMTSILLTQSLSQNRYCARHIYANFKLTYKGDHYKRLFWRATRSSNIYDFNSSMEEIGIINPAAKKWLEEIDPQHWSRCDHVTNNMTEVFNSMLGTHRAASYLDLLEFIRRMMRKFNERKEECLGWSSVLPPRVHAKILRHGRESRSLKMIAAGNMEYELLGASGGYVVKLREYNC</sequence>
<protein>
    <submittedName>
        <fullName evidence="1">Uncharacterized protein</fullName>
    </submittedName>
</protein>
<comment type="caution">
    <text evidence="1">The sequence shown here is derived from an EMBL/GenBank/DDBJ whole genome shotgun (WGS) entry which is preliminary data.</text>
</comment>
<dbReference type="AlphaFoldDB" id="A0A5C7IS23"/>
<dbReference type="EMBL" id="VAHF01000001">
    <property type="protein sequence ID" value="TXG71889.1"/>
    <property type="molecule type" value="Genomic_DNA"/>
</dbReference>
<evidence type="ECO:0000313" key="1">
    <source>
        <dbReference type="EMBL" id="TXG71889.1"/>
    </source>
</evidence>
<gene>
    <name evidence="1" type="ORF">EZV62_000468</name>
</gene>
<keyword evidence="2" id="KW-1185">Reference proteome</keyword>
<dbReference type="OrthoDB" id="1937322at2759"/>
<accession>A0A5C7IS23</accession>
<evidence type="ECO:0000313" key="2">
    <source>
        <dbReference type="Proteomes" id="UP000323000"/>
    </source>
</evidence>
<dbReference type="PANTHER" id="PTHR31973">
    <property type="entry name" value="POLYPROTEIN, PUTATIVE-RELATED"/>
    <property type="match status" value="1"/>
</dbReference>
<dbReference type="Proteomes" id="UP000323000">
    <property type="component" value="Chromosome 1"/>
</dbReference>
<proteinExistence type="predicted"/>
<reference evidence="2" key="1">
    <citation type="journal article" date="2019" name="Gigascience">
        <title>De novo genome assembly of the endangered Acer yangbiense, a plant species with extremely small populations endemic to Yunnan Province, China.</title>
        <authorList>
            <person name="Yang J."/>
            <person name="Wariss H.M."/>
            <person name="Tao L."/>
            <person name="Zhang R."/>
            <person name="Yun Q."/>
            <person name="Hollingsworth P."/>
            <person name="Dao Z."/>
            <person name="Luo G."/>
            <person name="Guo H."/>
            <person name="Ma Y."/>
            <person name="Sun W."/>
        </authorList>
    </citation>
    <scope>NUCLEOTIDE SEQUENCE [LARGE SCALE GENOMIC DNA]</scope>
    <source>
        <strain evidence="2">cv. Malutang</strain>
    </source>
</reference>
<name>A0A5C7IS23_9ROSI</name>